<keyword evidence="2" id="KW-1185">Reference proteome</keyword>
<dbReference type="RefSeq" id="XP_004337795.1">
    <property type="nucleotide sequence ID" value="XM_004337747.1"/>
</dbReference>
<name>L8GS77_ACACF</name>
<dbReference type="Proteomes" id="UP000011083">
    <property type="component" value="Unassembled WGS sequence"/>
</dbReference>
<organism evidence="1 2">
    <name type="scientific">Acanthamoeba castellanii (strain ATCC 30010 / Neff)</name>
    <dbReference type="NCBI Taxonomy" id="1257118"/>
    <lineage>
        <taxon>Eukaryota</taxon>
        <taxon>Amoebozoa</taxon>
        <taxon>Discosea</taxon>
        <taxon>Longamoebia</taxon>
        <taxon>Centramoebida</taxon>
        <taxon>Acanthamoebidae</taxon>
        <taxon>Acanthamoeba</taxon>
    </lineage>
</organism>
<gene>
    <name evidence="1" type="ORF">ACA1_078330</name>
</gene>
<protein>
    <submittedName>
        <fullName evidence="1">Uncharacterized protein</fullName>
    </submittedName>
</protein>
<dbReference type="VEuPathDB" id="AmoebaDB:ACA1_078330"/>
<accession>L8GS77</accession>
<dbReference type="AlphaFoldDB" id="L8GS77"/>
<dbReference type="GeneID" id="14916498"/>
<dbReference type="KEGG" id="acan:ACA1_078330"/>
<evidence type="ECO:0000313" key="2">
    <source>
        <dbReference type="Proteomes" id="UP000011083"/>
    </source>
</evidence>
<reference evidence="1 2" key="1">
    <citation type="journal article" date="2013" name="Genome Biol.">
        <title>Genome of Acanthamoeba castellanii highlights extensive lateral gene transfer and early evolution of tyrosine kinase signaling.</title>
        <authorList>
            <person name="Clarke M."/>
            <person name="Lohan A.J."/>
            <person name="Liu B."/>
            <person name="Lagkouvardos I."/>
            <person name="Roy S."/>
            <person name="Zafar N."/>
            <person name="Bertelli C."/>
            <person name="Schilde C."/>
            <person name="Kianianmomeni A."/>
            <person name="Burglin T.R."/>
            <person name="Frech C."/>
            <person name="Turcotte B."/>
            <person name="Kopec K.O."/>
            <person name="Synnott J.M."/>
            <person name="Choo C."/>
            <person name="Paponov I."/>
            <person name="Finkler A."/>
            <person name="Soon Heng Tan C."/>
            <person name="Hutchins A.P."/>
            <person name="Weinmeier T."/>
            <person name="Rattei T."/>
            <person name="Chu J.S."/>
            <person name="Gimenez G."/>
            <person name="Irimia M."/>
            <person name="Rigden D.J."/>
            <person name="Fitzpatrick D.A."/>
            <person name="Lorenzo-Morales J."/>
            <person name="Bateman A."/>
            <person name="Chiu C.H."/>
            <person name="Tang P."/>
            <person name="Hegemann P."/>
            <person name="Fromm H."/>
            <person name="Raoult D."/>
            <person name="Greub G."/>
            <person name="Miranda-Saavedra D."/>
            <person name="Chen N."/>
            <person name="Nash P."/>
            <person name="Ginger M.L."/>
            <person name="Horn M."/>
            <person name="Schaap P."/>
            <person name="Caler L."/>
            <person name="Loftus B."/>
        </authorList>
    </citation>
    <scope>NUCLEOTIDE SEQUENCE [LARGE SCALE GENOMIC DNA]</scope>
    <source>
        <strain evidence="1 2">Neff</strain>
    </source>
</reference>
<evidence type="ECO:0000313" key="1">
    <source>
        <dbReference type="EMBL" id="ELR15782.1"/>
    </source>
</evidence>
<sequence>MIFGDIVTEKYYLHHYHKWRYSNGKAHDFETHIYTDNSATALMSFTTDSSVC</sequence>
<dbReference type="EMBL" id="KB008022">
    <property type="protein sequence ID" value="ELR15782.1"/>
    <property type="molecule type" value="Genomic_DNA"/>
</dbReference>
<proteinExistence type="predicted"/>